<dbReference type="Pfam" id="PF00534">
    <property type="entry name" value="Glycos_transf_1"/>
    <property type="match status" value="1"/>
</dbReference>
<dbReference type="EMBL" id="CAESAH010000005">
    <property type="protein sequence ID" value="CAB4332617.1"/>
    <property type="molecule type" value="Genomic_DNA"/>
</dbReference>
<evidence type="ECO:0000259" key="2">
    <source>
        <dbReference type="Pfam" id="PF13439"/>
    </source>
</evidence>
<dbReference type="Gene3D" id="3.40.50.2000">
    <property type="entry name" value="Glycogen Phosphorylase B"/>
    <property type="match status" value="2"/>
</dbReference>
<dbReference type="CDD" id="cd03801">
    <property type="entry name" value="GT4_PimA-like"/>
    <property type="match status" value="1"/>
</dbReference>
<gene>
    <name evidence="4" type="ORF">UFOPK2731_00313</name>
    <name evidence="5" type="ORF">UFOPK3161_00237</name>
    <name evidence="6" type="ORF">UFOPK3288_00698</name>
    <name evidence="3" type="ORF">UFOPK3962_00323</name>
    <name evidence="7" type="ORF">UFOPK4427_00139</name>
</gene>
<dbReference type="PANTHER" id="PTHR45947:SF3">
    <property type="entry name" value="SULFOQUINOVOSYL TRANSFERASE SQD2"/>
    <property type="match status" value="1"/>
</dbReference>
<dbReference type="PANTHER" id="PTHR45947">
    <property type="entry name" value="SULFOQUINOVOSYL TRANSFERASE SQD2"/>
    <property type="match status" value="1"/>
</dbReference>
<evidence type="ECO:0000313" key="3">
    <source>
        <dbReference type="EMBL" id="CAB4332617.1"/>
    </source>
</evidence>
<dbReference type="EMBL" id="CAFBLC010000018">
    <property type="protein sequence ID" value="CAB4854473.1"/>
    <property type="molecule type" value="Genomic_DNA"/>
</dbReference>
<accession>A0A6J6RH78</accession>
<dbReference type="GO" id="GO:0016758">
    <property type="term" value="F:hexosyltransferase activity"/>
    <property type="evidence" value="ECO:0007669"/>
    <property type="project" value="TreeGrafter"/>
</dbReference>
<organism evidence="4">
    <name type="scientific">freshwater metagenome</name>
    <dbReference type="NCBI Taxonomy" id="449393"/>
    <lineage>
        <taxon>unclassified sequences</taxon>
        <taxon>metagenomes</taxon>
        <taxon>ecological metagenomes</taxon>
    </lineage>
</organism>
<feature type="domain" description="Glycosyltransferase subfamily 4-like N-terminal" evidence="2">
    <location>
        <begin position="14"/>
        <end position="183"/>
    </location>
</feature>
<proteinExistence type="predicted"/>
<reference evidence="4" key="1">
    <citation type="submission" date="2020-05" db="EMBL/GenBank/DDBJ databases">
        <authorList>
            <person name="Chiriac C."/>
            <person name="Salcher M."/>
            <person name="Ghai R."/>
            <person name="Kavagutti S V."/>
        </authorList>
    </citation>
    <scope>NUCLEOTIDE SEQUENCE</scope>
</reference>
<dbReference type="EMBL" id="CAFABC010000003">
    <property type="protein sequence ID" value="CAB4816398.1"/>
    <property type="molecule type" value="Genomic_DNA"/>
</dbReference>
<dbReference type="SUPFAM" id="SSF53756">
    <property type="entry name" value="UDP-Glycosyltransferase/glycogen phosphorylase"/>
    <property type="match status" value="1"/>
</dbReference>
<dbReference type="InterPro" id="IPR050194">
    <property type="entry name" value="Glycosyltransferase_grp1"/>
</dbReference>
<evidence type="ECO:0000313" key="5">
    <source>
        <dbReference type="EMBL" id="CAB4816398.1"/>
    </source>
</evidence>
<name>A0A6J6RH78_9ZZZZ</name>
<dbReference type="EMBL" id="CAEZYO010000005">
    <property type="protein sequence ID" value="CAB4723360.1"/>
    <property type="molecule type" value="Genomic_DNA"/>
</dbReference>
<dbReference type="InterPro" id="IPR001296">
    <property type="entry name" value="Glyco_trans_1"/>
</dbReference>
<evidence type="ECO:0000313" key="4">
    <source>
        <dbReference type="EMBL" id="CAB4723360.1"/>
    </source>
</evidence>
<evidence type="ECO:0000313" key="7">
    <source>
        <dbReference type="EMBL" id="CAB5135315.1"/>
    </source>
</evidence>
<dbReference type="Pfam" id="PF13439">
    <property type="entry name" value="Glyco_transf_4"/>
    <property type="match status" value="1"/>
</dbReference>
<sequence>MKVLHVVPNYSPYIGGIESIVQDLANSQMASGIEALVVFPDRLGKFPEEYEVDGVRVLTLQFSKQMLPLFMIGLPLPLKQSPKAIAEIFSNCRKIVHAIMPDLVHIHTASEMALPMVAVAKSMGIPIVFHLHGEFIDGSIKPAELRLLENTNIVVTVSHAVERSVANYIKPGTKIFSVLNGLNIPEVSSTYDYQKSMQIIMAGRFAPEKGFPIGLSAFASFLNLYPHATLKLVGNGPQRYELQQLVQEIGIEKSVDFCGVLNRKELLLECTKSFCAVVPSIGGEGFGLFAAEASSVGLPVVASNLGGLPEVIENNVSGILVTPGKSPEISAALSYLATNLVVHKNMGLAGRRNAIAKFSFNRFASEIEDIYRFALGEES</sequence>
<dbReference type="AlphaFoldDB" id="A0A6J6RH78"/>
<dbReference type="EMBL" id="CAFBRY010000002">
    <property type="protein sequence ID" value="CAB5135315.1"/>
    <property type="molecule type" value="Genomic_DNA"/>
</dbReference>
<dbReference type="InterPro" id="IPR028098">
    <property type="entry name" value="Glyco_trans_4-like_N"/>
</dbReference>
<protein>
    <submittedName>
        <fullName evidence="4">Unannotated protein</fullName>
    </submittedName>
</protein>
<evidence type="ECO:0000313" key="6">
    <source>
        <dbReference type="EMBL" id="CAB4854473.1"/>
    </source>
</evidence>
<feature type="domain" description="Glycosyl transferase family 1" evidence="1">
    <location>
        <begin position="195"/>
        <end position="347"/>
    </location>
</feature>
<evidence type="ECO:0000259" key="1">
    <source>
        <dbReference type="Pfam" id="PF00534"/>
    </source>
</evidence>